<evidence type="ECO:0000313" key="3">
    <source>
        <dbReference type="Proteomes" id="UP000653305"/>
    </source>
</evidence>
<dbReference type="Proteomes" id="UP000653305">
    <property type="component" value="Unassembled WGS sequence"/>
</dbReference>
<protein>
    <submittedName>
        <fullName evidence="2">Chaperone protein Dnaj 11 chloroplastic</fullName>
    </submittedName>
</protein>
<organism evidence="2 3">
    <name type="scientific">Phtheirospermum japonicum</name>
    <dbReference type="NCBI Taxonomy" id="374723"/>
    <lineage>
        <taxon>Eukaryota</taxon>
        <taxon>Viridiplantae</taxon>
        <taxon>Streptophyta</taxon>
        <taxon>Embryophyta</taxon>
        <taxon>Tracheophyta</taxon>
        <taxon>Spermatophyta</taxon>
        <taxon>Magnoliopsida</taxon>
        <taxon>eudicotyledons</taxon>
        <taxon>Gunneridae</taxon>
        <taxon>Pentapetalae</taxon>
        <taxon>asterids</taxon>
        <taxon>lamiids</taxon>
        <taxon>Lamiales</taxon>
        <taxon>Orobanchaceae</taxon>
        <taxon>Orobanchaceae incertae sedis</taxon>
        <taxon>Phtheirospermum</taxon>
    </lineage>
</organism>
<feature type="region of interest" description="Disordered" evidence="1">
    <location>
        <begin position="1"/>
        <end position="40"/>
    </location>
</feature>
<evidence type="ECO:0000313" key="2">
    <source>
        <dbReference type="EMBL" id="GFP99117.1"/>
    </source>
</evidence>
<comment type="caution">
    <text evidence="2">The sequence shown here is derived from an EMBL/GenBank/DDBJ whole genome shotgun (WGS) entry which is preliminary data.</text>
</comment>
<sequence length="101" mass="10920">MTSSVSGATPQGRRSKRRTEHSPSCTIPTRRRPAAGNSFRSVTPTLRCPILTREPPTILIWELVRNAGGALAVYGGSFTRPGSGKRISAGDFFLFSRALIC</sequence>
<accession>A0A830CEE0</accession>
<dbReference type="EMBL" id="BMAC01000556">
    <property type="protein sequence ID" value="GFP99117.1"/>
    <property type="molecule type" value="Genomic_DNA"/>
</dbReference>
<name>A0A830CEE0_9LAMI</name>
<dbReference type="AlphaFoldDB" id="A0A830CEE0"/>
<proteinExistence type="predicted"/>
<evidence type="ECO:0000256" key="1">
    <source>
        <dbReference type="SAM" id="MobiDB-lite"/>
    </source>
</evidence>
<gene>
    <name evidence="2" type="ORF">PHJA_002055600</name>
</gene>
<keyword evidence="3" id="KW-1185">Reference proteome</keyword>
<reference evidence="2" key="1">
    <citation type="submission" date="2020-07" db="EMBL/GenBank/DDBJ databases">
        <title>Ethylene signaling mediates host invasion by parasitic plants.</title>
        <authorList>
            <person name="Yoshida S."/>
        </authorList>
    </citation>
    <scope>NUCLEOTIDE SEQUENCE</scope>
    <source>
        <strain evidence="2">Okayama</strain>
    </source>
</reference>